<keyword evidence="2" id="KW-0680">Restriction system</keyword>
<dbReference type="InterPro" id="IPR051212">
    <property type="entry name" value="Type-I_RE_S_subunit"/>
</dbReference>
<protein>
    <submittedName>
        <fullName evidence="6">Restriction endonuclease subunit S</fullName>
    </submittedName>
</protein>
<dbReference type="EMBL" id="RYFG02000010">
    <property type="protein sequence ID" value="TRX02593.1"/>
    <property type="molecule type" value="Genomic_DNA"/>
</dbReference>
<accession>A0ABY3CFQ8</accession>
<proteinExistence type="inferred from homology"/>
<evidence type="ECO:0000259" key="5">
    <source>
        <dbReference type="Pfam" id="PF01420"/>
    </source>
</evidence>
<comment type="caution">
    <text evidence="6">The sequence shown here is derived from an EMBL/GenBank/DDBJ whole genome shotgun (WGS) entry which is preliminary data.</text>
</comment>
<evidence type="ECO:0000256" key="2">
    <source>
        <dbReference type="ARBA" id="ARBA00022747"/>
    </source>
</evidence>
<evidence type="ECO:0000313" key="6">
    <source>
        <dbReference type="EMBL" id="TRX02593.1"/>
    </source>
</evidence>
<name>A0ABY3CFQ8_9GAMM</name>
<dbReference type="Pfam" id="PF01420">
    <property type="entry name" value="Methylase_S"/>
    <property type="match status" value="2"/>
</dbReference>
<keyword evidence="6" id="KW-0255">Endonuclease</keyword>
<comment type="similarity">
    <text evidence="1">Belongs to the type-I restriction system S methylase family.</text>
</comment>
<feature type="coiled-coil region" evidence="4">
    <location>
        <begin position="157"/>
        <end position="188"/>
    </location>
</feature>
<sequence length="398" mass="44475">MERYENYKDSGVEWIGEIPEGWEVKKLKYVASLRSGNNLTSDQIKNSSEYPVYGGNGLRGFYNEFTHEGNFILIGRQGALCGNINYASGKFWATEHAVVVQSVLNYKINWLGEVLRTMNLNQFSVAAAQPGLAVEAIYNLSIPYPSFQEQTAIANYLDRKTAEIDALIAQKERLIALYEEEKTAIINQAVTRGVDPNAKLKDSGIDWLGEIPDEWKVKKLKYVAILKSGNNLTSENINNGKYPVYGGNGLRGYYDKFTHNGDLILIGRQGALCGNINYAKGKFWATDHAVVVQPRMNYKTIWLGEMLKAMNLNQYSVAAAQPGLAVEAICNLSVPYPPLEEQTAIVRHIETESARIDAKIAKTQRIIELQKEYRAALISEVVTGKIKVSHLADRESDL</sequence>
<dbReference type="InterPro" id="IPR044946">
    <property type="entry name" value="Restrct_endonuc_typeI_TRD_sf"/>
</dbReference>
<dbReference type="GO" id="GO:0004519">
    <property type="term" value="F:endonuclease activity"/>
    <property type="evidence" value="ECO:0007669"/>
    <property type="project" value="UniProtKB-KW"/>
</dbReference>
<evidence type="ECO:0000256" key="1">
    <source>
        <dbReference type="ARBA" id="ARBA00010923"/>
    </source>
</evidence>
<dbReference type="Proteomes" id="UP000733744">
    <property type="component" value="Unassembled WGS sequence"/>
</dbReference>
<keyword evidence="4" id="KW-0175">Coiled coil</keyword>
<evidence type="ECO:0000256" key="4">
    <source>
        <dbReference type="SAM" id="Coils"/>
    </source>
</evidence>
<feature type="domain" description="Type I restriction modification DNA specificity" evidence="5">
    <location>
        <begin position="212"/>
        <end position="357"/>
    </location>
</feature>
<dbReference type="PANTHER" id="PTHR43140">
    <property type="entry name" value="TYPE-1 RESTRICTION ENZYME ECOKI SPECIFICITY PROTEIN"/>
    <property type="match status" value="1"/>
</dbReference>
<dbReference type="SUPFAM" id="SSF116734">
    <property type="entry name" value="DNA methylase specificity domain"/>
    <property type="match status" value="2"/>
</dbReference>
<keyword evidence="6" id="KW-0378">Hydrolase</keyword>
<dbReference type="Gene3D" id="1.10.287.1120">
    <property type="entry name" value="Bipartite methylase S protein"/>
    <property type="match status" value="1"/>
</dbReference>
<evidence type="ECO:0000256" key="3">
    <source>
        <dbReference type="ARBA" id="ARBA00023125"/>
    </source>
</evidence>
<dbReference type="InterPro" id="IPR000055">
    <property type="entry name" value="Restrct_endonuc_typeI_TRD"/>
</dbReference>
<reference evidence="6 7" key="1">
    <citation type="journal article" date="2019" name="Antonie Van Leeuwenhoek">
        <title>Description of 'Ca. Methylobacter oryzae' KRF1, a novel species from the environmentally important Methylobacter clade 2.</title>
        <authorList>
            <person name="Khatri K."/>
            <person name="Mohite J.A."/>
            <person name="Pandit P.S."/>
            <person name="Bahulikar R."/>
            <person name="Rahalkar M.C."/>
        </authorList>
    </citation>
    <scope>NUCLEOTIDE SEQUENCE [LARGE SCALE GENOMIC DNA]</scope>
    <source>
        <strain evidence="6 7">KRF1</strain>
    </source>
</reference>
<keyword evidence="7" id="KW-1185">Reference proteome</keyword>
<evidence type="ECO:0000313" key="7">
    <source>
        <dbReference type="Proteomes" id="UP000733744"/>
    </source>
</evidence>
<keyword evidence="6" id="KW-0540">Nuclease</keyword>
<keyword evidence="3" id="KW-0238">DNA-binding</keyword>
<dbReference type="RefSeq" id="WP_127027064.1">
    <property type="nucleotide sequence ID" value="NZ_RYFG02000010.1"/>
</dbReference>
<dbReference type="PANTHER" id="PTHR43140:SF1">
    <property type="entry name" value="TYPE I RESTRICTION ENZYME ECOKI SPECIFICITY SUBUNIT"/>
    <property type="match status" value="1"/>
</dbReference>
<dbReference type="CDD" id="cd17266">
    <property type="entry name" value="RMtype1_S_Sau1132ORF3780P-TRD2-CR2_like"/>
    <property type="match status" value="2"/>
</dbReference>
<organism evidence="6 7">
    <name type="scientific">Candidatus Methylobacter oryzae</name>
    <dbReference type="NCBI Taxonomy" id="2497749"/>
    <lineage>
        <taxon>Bacteria</taxon>
        <taxon>Pseudomonadati</taxon>
        <taxon>Pseudomonadota</taxon>
        <taxon>Gammaproteobacteria</taxon>
        <taxon>Methylococcales</taxon>
        <taxon>Methylococcaceae</taxon>
        <taxon>Methylobacter</taxon>
    </lineage>
</organism>
<gene>
    <name evidence="6" type="ORF">EKO24_002150</name>
</gene>
<feature type="domain" description="Type I restriction modification DNA specificity" evidence="5">
    <location>
        <begin position="19"/>
        <end position="171"/>
    </location>
</feature>
<dbReference type="Gene3D" id="3.90.220.20">
    <property type="entry name" value="DNA methylase specificity domains"/>
    <property type="match status" value="2"/>
</dbReference>